<proteinExistence type="predicted"/>
<feature type="non-terminal residue" evidence="1">
    <location>
        <position position="105"/>
    </location>
</feature>
<accession>A0AAE0KUX0</accession>
<dbReference type="EMBL" id="LGRX02016789">
    <property type="protein sequence ID" value="KAK3261617.1"/>
    <property type="molecule type" value="Genomic_DNA"/>
</dbReference>
<dbReference type="Proteomes" id="UP001190700">
    <property type="component" value="Unassembled WGS sequence"/>
</dbReference>
<protein>
    <submittedName>
        <fullName evidence="1">Uncharacterized protein</fullName>
    </submittedName>
</protein>
<reference evidence="1 2" key="1">
    <citation type="journal article" date="2015" name="Genome Biol. Evol.">
        <title>Comparative Genomics of a Bacterivorous Green Alga Reveals Evolutionary Causalities and Consequences of Phago-Mixotrophic Mode of Nutrition.</title>
        <authorList>
            <person name="Burns J.A."/>
            <person name="Paasch A."/>
            <person name="Narechania A."/>
            <person name="Kim E."/>
        </authorList>
    </citation>
    <scope>NUCLEOTIDE SEQUENCE [LARGE SCALE GENOMIC DNA]</scope>
    <source>
        <strain evidence="1 2">PLY_AMNH</strain>
    </source>
</reference>
<gene>
    <name evidence="1" type="ORF">CYMTET_29480</name>
</gene>
<evidence type="ECO:0000313" key="1">
    <source>
        <dbReference type="EMBL" id="KAK3261617.1"/>
    </source>
</evidence>
<sequence>MHSAGLAGERDVTARLRGERDVIARARGEHHVTARARGEHHVTARARGEHERELDLKNQYLEEKENFWGCEMQKLEAALQEKENKLKLVQKEMTRRMWSEQAGQS</sequence>
<organism evidence="1 2">
    <name type="scientific">Cymbomonas tetramitiformis</name>
    <dbReference type="NCBI Taxonomy" id="36881"/>
    <lineage>
        <taxon>Eukaryota</taxon>
        <taxon>Viridiplantae</taxon>
        <taxon>Chlorophyta</taxon>
        <taxon>Pyramimonadophyceae</taxon>
        <taxon>Pyramimonadales</taxon>
        <taxon>Pyramimonadaceae</taxon>
        <taxon>Cymbomonas</taxon>
    </lineage>
</organism>
<keyword evidence="2" id="KW-1185">Reference proteome</keyword>
<name>A0AAE0KUX0_9CHLO</name>
<comment type="caution">
    <text evidence="1">The sequence shown here is derived from an EMBL/GenBank/DDBJ whole genome shotgun (WGS) entry which is preliminary data.</text>
</comment>
<evidence type="ECO:0000313" key="2">
    <source>
        <dbReference type="Proteomes" id="UP001190700"/>
    </source>
</evidence>
<dbReference type="AlphaFoldDB" id="A0AAE0KUX0"/>